<name>A0A645GLW9_9ZZZZ</name>
<sequence>MPLIEALEYKEVRRVREFVVALDTSESVAGALVQKFVEKTWNILKQTENFFTRVNVHIIQCGARVEEDAKITSQEEFDSYMRRMSLRGFGGTDFRPLFEYVDGLIK</sequence>
<dbReference type="InterPro" id="IPR036465">
    <property type="entry name" value="vWFA_dom_sf"/>
</dbReference>
<accession>A0A645GLW9</accession>
<dbReference type="EMBL" id="VSSQ01073635">
    <property type="protein sequence ID" value="MPN24703.1"/>
    <property type="molecule type" value="Genomic_DNA"/>
</dbReference>
<evidence type="ECO:0000313" key="2">
    <source>
        <dbReference type="EMBL" id="MPN24703.1"/>
    </source>
</evidence>
<feature type="domain" description="VWA-like" evidence="1">
    <location>
        <begin position="19"/>
        <end position="102"/>
    </location>
</feature>
<gene>
    <name evidence="2" type="ORF">SDC9_172105</name>
</gene>
<dbReference type="SUPFAM" id="SSF53300">
    <property type="entry name" value="vWA-like"/>
    <property type="match status" value="1"/>
</dbReference>
<protein>
    <recommendedName>
        <fullName evidence="1">VWA-like domain-containing protein</fullName>
    </recommendedName>
</protein>
<comment type="caution">
    <text evidence="2">The sequence shown here is derived from an EMBL/GenBank/DDBJ whole genome shotgun (WGS) entry which is preliminary data.</text>
</comment>
<organism evidence="2">
    <name type="scientific">bioreactor metagenome</name>
    <dbReference type="NCBI Taxonomy" id="1076179"/>
    <lineage>
        <taxon>unclassified sequences</taxon>
        <taxon>metagenomes</taxon>
        <taxon>ecological metagenomes</taxon>
    </lineage>
</organism>
<reference evidence="2" key="1">
    <citation type="submission" date="2019-08" db="EMBL/GenBank/DDBJ databases">
        <authorList>
            <person name="Kucharzyk K."/>
            <person name="Murdoch R.W."/>
            <person name="Higgins S."/>
            <person name="Loffler F."/>
        </authorList>
    </citation>
    <scope>NUCLEOTIDE SEQUENCE</scope>
</reference>
<dbReference type="AlphaFoldDB" id="A0A645GLW9"/>
<dbReference type="Pfam" id="PF09967">
    <property type="entry name" value="DUF2201"/>
    <property type="match status" value="1"/>
</dbReference>
<dbReference type="InterPro" id="IPR018698">
    <property type="entry name" value="VWA-like_dom"/>
</dbReference>
<proteinExistence type="predicted"/>
<evidence type="ECO:0000259" key="1">
    <source>
        <dbReference type="Pfam" id="PF09967"/>
    </source>
</evidence>